<dbReference type="Gene3D" id="1.25.40.240">
    <property type="entry name" value="Ku, C-terminal domain"/>
    <property type="match status" value="1"/>
</dbReference>
<evidence type="ECO:0000256" key="4">
    <source>
        <dbReference type="ARBA" id="ARBA00022763"/>
    </source>
</evidence>
<dbReference type="CDD" id="cd01458">
    <property type="entry name" value="vWA_ku"/>
    <property type="match status" value="1"/>
</dbReference>
<keyword evidence="22" id="KW-1185">Reference proteome</keyword>
<dbReference type="InterPro" id="IPR006164">
    <property type="entry name" value="DNA_bd_Ku70/Ku80"/>
</dbReference>
<gene>
    <name evidence="21" type="ORF">MDA_GLEAN10022896</name>
</gene>
<keyword evidence="4" id="KW-0227">DNA damage</keyword>
<dbReference type="Pfam" id="PF02735">
    <property type="entry name" value="Ku"/>
    <property type="match status" value="1"/>
</dbReference>
<comment type="similarity">
    <text evidence="2">Belongs to the ku80 family.</text>
</comment>
<dbReference type="PIRSF" id="PIRSF016570">
    <property type="entry name" value="Ku80"/>
    <property type="match status" value="1"/>
</dbReference>
<dbReference type="GO" id="GO:0043564">
    <property type="term" value="C:Ku70:Ku80 complex"/>
    <property type="evidence" value="ECO:0007669"/>
    <property type="project" value="InterPro"/>
</dbReference>
<dbReference type="SMART" id="SM00559">
    <property type="entry name" value="Ku78"/>
    <property type="match status" value="1"/>
</dbReference>
<dbReference type="Gene3D" id="1.10.1600.10">
    <property type="match status" value="1"/>
</dbReference>
<comment type="subcellular location">
    <subcellularLocation>
        <location evidence="1">Nucleus</location>
    </subcellularLocation>
</comment>
<evidence type="ECO:0000256" key="16">
    <source>
        <dbReference type="ARBA" id="ARBA00080462"/>
    </source>
</evidence>
<evidence type="ECO:0000256" key="5">
    <source>
        <dbReference type="ARBA" id="ARBA00022801"/>
    </source>
</evidence>
<dbReference type="InterPro" id="IPR016194">
    <property type="entry name" value="SPOC-like_C_dom_sf"/>
</dbReference>
<evidence type="ECO:0000256" key="14">
    <source>
        <dbReference type="ARBA" id="ARBA00076176"/>
    </source>
</evidence>
<evidence type="ECO:0000256" key="2">
    <source>
        <dbReference type="ARBA" id="ARBA00007726"/>
    </source>
</evidence>
<dbReference type="Pfam" id="PF03730">
    <property type="entry name" value="Ku_C"/>
    <property type="match status" value="1"/>
</dbReference>
<organism evidence="21 22">
    <name type="scientific">Myotis davidii</name>
    <name type="common">David's myotis</name>
    <dbReference type="NCBI Taxonomy" id="225400"/>
    <lineage>
        <taxon>Eukaryota</taxon>
        <taxon>Metazoa</taxon>
        <taxon>Chordata</taxon>
        <taxon>Craniata</taxon>
        <taxon>Vertebrata</taxon>
        <taxon>Euteleostomi</taxon>
        <taxon>Mammalia</taxon>
        <taxon>Eutheria</taxon>
        <taxon>Laurasiatheria</taxon>
        <taxon>Chiroptera</taxon>
        <taxon>Yangochiroptera</taxon>
        <taxon>Vespertilionidae</taxon>
        <taxon>Myotis</taxon>
    </lineage>
</organism>
<dbReference type="FunFam" id="1.25.40.240:FF:000001">
    <property type="entry name" value="X-ray repair cross-complementing protein 5"/>
    <property type="match status" value="1"/>
</dbReference>
<dbReference type="GO" id="GO:0000723">
    <property type="term" value="P:telomere maintenance"/>
    <property type="evidence" value="ECO:0007669"/>
    <property type="project" value="InterPro"/>
</dbReference>
<keyword evidence="10" id="KW-0233">DNA recombination</keyword>
<keyword evidence="6" id="KW-0347">Helicase</keyword>
<keyword evidence="9" id="KW-0238">DNA-binding</keyword>
<dbReference type="Proteomes" id="UP000010556">
    <property type="component" value="Unassembled WGS sequence"/>
</dbReference>
<evidence type="ECO:0000256" key="15">
    <source>
        <dbReference type="ARBA" id="ARBA00078350"/>
    </source>
</evidence>
<dbReference type="InterPro" id="IPR005160">
    <property type="entry name" value="Ku_C"/>
</dbReference>
<keyword evidence="11" id="KW-0234">DNA repair</keyword>
<evidence type="ECO:0000256" key="19">
    <source>
        <dbReference type="ARBA" id="ARBA00083457"/>
    </source>
</evidence>
<dbReference type="Pfam" id="PF03731">
    <property type="entry name" value="Ku_N"/>
    <property type="match status" value="1"/>
</dbReference>
<evidence type="ECO:0000256" key="12">
    <source>
        <dbReference type="ARBA" id="ARBA00023242"/>
    </source>
</evidence>
<proteinExistence type="inferred from homology"/>
<keyword evidence="7" id="KW-0067">ATP-binding</keyword>
<evidence type="ECO:0000256" key="7">
    <source>
        <dbReference type="ARBA" id="ARBA00022840"/>
    </source>
</evidence>
<evidence type="ECO:0000256" key="18">
    <source>
        <dbReference type="ARBA" id="ARBA00083193"/>
    </source>
</evidence>
<keyword evidence="12" id="KW-0539">Nucleus</keyword>
<evidence type="ECO:0000256" key="8">
    <source>
        <dbReference type="ARBA" id="ARBA00022843"/>
    </source>
</evidence>
<dbReference type="GO" id="GO:0003684">
    <property type="term" value="F:damaged DNA binding"/>
    <property type="evidence" value="ECO:0007669"/>
    <property type="project" value="InterPro"/>
</dbReference>
<dbReference type="InterPro" id="IPR005161">
    <property type="entry name" value="Ku_N"/>
</dbReference>
<dbReference type="Gene3D" id="2.40.290.10">
    <property type="match status" value="1"/>
</dbReference>
<evidence type="ECO:0000256" key="3">
    <source>
        <dbReference type="ARBA" id="ARBA00022741"/>
    </source>
</evidence>
<dbReference type="CDD" id="cd00873">
    <property type="entry name" value="KU80"/>
    <property type="match status" value="1"/>
</dbReference>
<reference evidence="22" key="1">
    <citation type="journal article" date="2013" name="Science">
        <title>Comparative analysis of bat genomes provides insight into the evolution of flight and immunity.</title>
        <authorList>
            <person name="Zhang G."/>
            <person name="Cowled C."/>
            <person name="Shi Z."/>
            <person name="Huang Z."/>
            <person name="Bishop-Lilly K.A."/>
            <person name="Fang X."/>
            <person name="Wynne J.W."/>
            <person name="Xiong Z."/>
            <person name="Baker M.L."/>
            <person name="Zhao W."/>
            <person name="Tachedjian M."/>
            <person name="Zhu Y."/>
            <person name="Zhou P."/>
            <person name="Jiang X."/>
            <person name="Ng J."/>
            <person name="Yang L."/>
            <person name="Wu L."/>
            <person name="Xiao J."/>
            <person name="Feng Y."/>
            <person name="Chen Y."/>
            <person name="Sun X."/>
            <person name="Zhang Y."/>
            <person name="Marsh G.A."/>
            <person name="Crameri G."/>
            <person name="Broder C.C."/>
            <person name="Frey K.G."/>
            <person name="Wang L.F."/>
            <person name="Wang J."/>
        </authorList>
    </citation>
    <scope>NUCLEOTIDE SEQUENCE [LARGE SCALE GENOMIC DNA]</scope>
</reference>
<dbReference type="PANTHER" id="PTHR12604">
    <property type="entry name" value="KU AUTOANTIGEN DNA HELICASE"/>
    <property type="match status" value="1"/>
</dbReference>
<evidence type="ECO:0000256" key="6">
    <source>
        <dbReference type="ARBA" id="ARBA00022806"/>
    </source>
</evidence>
<name>L5LVQ0_MYODS</name>
<sequence length="763" mass="86506">MVSTYSTGLYNFQEAAVVLCMDVGFAMSNSFPGEESPFELAKKVMTMFVQRQVFAESKDEIALVLFGTDGTENALACEDQYQNITVHRHLMLPDFNLLEDIESKIQPGSQQADFLDALIVCMDVIQQETVGKKFEKRHIEVFTDLSSPFSKDQLDTIIHNLKKSNISLQFFLPFPIGKEDGTGDRGDGNLPLDNHGPSFPLKGITEQQKEGIRMVKRVMMSLEGEDGLDEIYSFSESLRQLCVFKKTERSSMPWPCQLTIGSNLSIKILAYKSVLQEKVKKSWIVVDARTLKKEDVQKETVYCLNDDDETEVPKEDTIQGFRYGSDIIPFSKVDEEQMKYKSEGKCFSVLGFCRSSQVHRKYFMGNQVLKVFAAKDDEAAAVALSSLIHALDELAMVAIVRYAYDRRSNPQVGVAFPHIKDTYECLVYVQLPFMEDLRQYMFSSLKNNKKYTPTEAQLNAVDALIDSMSLVKKDEEGDTIEDLFPTTKIPNPQFQRLFQCLLHRALHPQEPLPPVQQHVLNMLDPPTEVTANCESPLSKIKTLFPLTEAIKKKDQLTAQDVFQDKHEEGPNSKKLKTEEEAQFSLSSLAEGTVTKVSRTFPACSPHCRKMGWGRLHQSSCQLISHIEQFLDTKETPYFMKSMDCIKAFREEAIQFSEDQRFNNFLKDLREKVEIKQLNHFWEIIIQDGITLITKDEASGSSVTAEEAEKFLAPKENPNEERAALFEEGGDVDDLKGVDSRNYQGCSRLLLVNGRGKAFGEGDM</sequence>
<dbReference type="FunFam" id="1.10.1600.10:FF:000002">
    <property type="entry name" value="X-ray repair cross-complementing protein 5"/>
    <property type="match status" value="1"/>
</dbReference>
<evidence type="ECO:0000256" key="10">
    <source>
        <dbReference type="ARBA" id="ARBA00023172"/>
    </source>
</evidence>
<evidence type="ECO:0000259" key="20">
    <source>
        <dbReference type="SMART" id="SM00559"/>
    </source>
</evidence>
<keyword evidence="5" id="KW-0378">Hydrolase</keyword>
<dbReference type="GO" id="GO:0003690">
    <property type="term" value="F:double-stranded DNA binding"/>
    <property type="evidence" value="ECO:0007669"/>
    <property type="project" value="TreeGrafter"/>
</dbReference>
<dbReference type="InterPro" id="IPR036494">
    <property type="entry name" value="Ku_C_sf"/>
</dbReference>
<evidence type="ECO:0000313" key="22">
    <source>
        <dbReference type="Proteomes" id="UP000010556"/>
    </source>
</evidence>
<dbReference type="SUPFAM" id="SSF101420">
    <property type="entry name" value="C-terminal domain of Ku80"/>
    <property type="match status" value="1"/>
</dbReference>
<dbReference type="SUPFAM" id="SSF100939">
    <property type="entry name" value="SPOC domain-like"/>
    <property type="match status" value="1"/>
</dbReference>
<dbReference type="GO" id="GO:0042162">
    <property type="term" value="F:telomeric DNA binding"/>
    <property type="evidence" value="ECO:0007669"/>
    <property type="project" value="InterPro"/>
</dbReference>
<evidence type="ECO:0000256" key="9">
    <source>
        <dbReference type="ARBA" id="ARBA00023125"/>
    </source>
</evidence>
<evidence type="ECO:0000256" key="13">
    <source>
        <dbReference type="ARBA" id="ARBA00071961"/>
    </source>
</evidence>
<dbReference type="Pfam" id="PF08785">
    <property type="entry name" value="Ku_PK_bind"/>
    <property type="match status" value="1"/>
</dbReference>
<dbReference type="eggNOG" id="KOG2326">
    <property type="taxonomic scope" value="Eukaryota"/>
</dbReference>
<dbReference type="GO" id="GO:0003678">
    <property type="term" value="F:DNA helicase activity"/>
    <property type="evidence" value="ECO:0007669"/>
    <property type="project" value="InterPro"/>
</dbReference>
<dbReference type="InterPro" id="IPR036465">
    <property type="entry name" value="vWFA_dom_sf"/>
</dbReference>
<dbReference type="Gene3D" id="3.40.50.410">
    <property type="entry name" value="von Willebrand factor, type A domain"/>
    <property type="match status" value="1"/>
</dbReference>
<dbReference type="AlphaFoldDB" id="L5LVQ0"/>
<keyword evidence="3" id="KW-0547">Nucleotide-binding</keyword>
<dbReference type="EMBL" id="KB106857">
    <property type="protein sequence ID" value="ELK30494.1"/>
    <property type="molecule type" value="Genomic_DNA"/>
</dbReference>
<evidence type="ECO:0000256" key="17">
    <source>
        <dbReference type="ARBA" id="ARBA00082843"/>
    </source>
</evidence>
<dbReference type="GO" id="GO:0005737">
    <property type="term" value="C:cytoplasm"/>
    <property type="evidence" value="ECO:0007669"/>
    <property type="project" value="UniProtKB-ARBA"/>
</dbReference>
<evidence type="ECO:0000256" key="1">
    <source>
        <dbReference type="ARBA" id="ARBA00004123"/>
    </source>
</evidence>
<dbReference type="SUPFAM" id="SSF53300">
    <property type="entry name" value="vWA-like"/>
    <property type="match status" value="1"/>
</dbReference>
<dbReference type="GO" id="GO:0006303">
    <property type="term" value="P:double-strand break repair via nonhomologous end joining"/>
    <property type="evidence" value="ECO:0007669"/>
    <property type="project" value="InterPro"/>
</dbReference>
<dbReference type="FunFam" id="2.40.290.10:FF:000005">
    <property type="entry name" value="X-ray repair cross-complementing protein 5"/>
    <property type="match status" value="1"/>
</dbReference>
<dbReference type="InterPro" id="IPR024193">
    <property type="entry name" value="Ku80"/>
</dbReference>
<dbReference type="InterPro" id="IPR014893">
    <property type="entry name" value="Ku_PK_bind"/>
</dbReference>
<evidence type="ECO:0000313" key="21">
    <source>
        <dbReference type="EMBL" id="ELK30494.1"/>
    </source>
</evidence>
<dbReference type="GO" id="GO:0006310">
    <property type="term" value="P:DNA recombination"/>
    <property type="evidence" value="ECO:0007669"/>
    <property type="project" value="UniProtKB-KW"/>
</dbReference>
<dbReference type="FunFam" id="3.40.50.410:FF:000055">
    <property type="entry name" value="X-ray repair cross-complementing protein 5"/>
    <property type="match status" value="1"/>
</dbReference>
<dbReference type="GO" id="GO:0005524">
    <property type="term" value="F:ATP binding"/>
    <property type="evidence" value="ECO:0007669"/>
    <property type="project" value="UniProtKB-KW"/>
</dbReference>
<accession>L5LVQ0</accession>
<protein>
    <recommendedName>
        <fullName evidence="13">X-ray repair cross-complementing protein 5</fullName>
    </recommendedName>
    <alternativeName>
        <fullName evidence="19">ATP-dependent DNA helicase 2 subunit 2</fullName>
    </alternativeName>
    <alternativeName>
        <fullName evidence="17">ATP-dependent DNA helicase II 80 kDa subunit</fullName>
    </alternativeName>
    <alternativeName>
        <fullName evidence="14">CTC box-binding factor 85 kDa subunit</fullName>
    </alternativeName>
    <alternativeName>
        <fullName evidence="16">DNA repair protein XRCC5</fullName>
    </alternativeName>
    <alternativeName>
        <fullName evidence="15">Ku80</fullName>
    </alternativeName>
    <alternativeName>
        <fullName evidence="18">Nuclear factor IV</fullName>
    </alternativeName>
</protein>
<feature type="domain" description="Ku" evidence="20">
    <location>
        <begin position="309"/>
        <end position="448"/>
    </location>
</feature>
<dbReference type="PANTHER" id="PTHR12604:SF4">
    <property type="entry name" value="X-RAY REPAIR CROSS-COMPLEMENTING PROTEIN 5"/>
    <property type="match status" value="1"/>
</dbReference>
<dbReference type="GO" id="GO:0016787">
    <property type="term" value="F:hydrolase activity"/>
    <property type="evidence" value="ECO:0007669"/>
    <property type="project" value="UniProtKB-KW"/>
</dbReference>
<evidence type="ECO:0000256" key="11">
    <source>
        <dbReference type="ARBA" id="ARBA00023204"/>
    </source>
</evidence>
<keyword evidence="8" id="KW-0832">Ubl conjugation</keyword>